<proteinExistence type="predicted"/>
<name>A0AC34GUX1_9BILA</name>
<dbReference type="WBParaSite" id="ES5_v2.g8778.t1">
    <property type="protein sequence ID" value="ES5_v2.g8778.t1"/>
    <property type="gene ID" value="ES5_v2.g8778"/>
</dbReference>
<dbReference type="Proteomes" id="UP000887579">
    <property type="component" value="Unplaced"/>
</dbReference>
<evidence type="ECO:0000313" key="2">
    <source>
        <dbReference type="WBParaSite" id="ES5_v2.g8778.t1"/>
    </source>
</evidence>
<protein>
    <submittedName>
        <fullName evidence="2">Uncharacterized protein</fullName>
    </submittedName>
</protein>
<organism evidence="1 2">
    <name type="scientific">Panagrolaimus sp. ES5</name>
    <dbReference type="NCBI Taxonomy" id="591445"/>
    <lineage>
        <taxon>Eukaryota</taxon>
        <taxon>Metazoa</taxon>
        <taxon>Ecdysozoa</taxon>
        <taxon>Nematoda</taxon>
        <taxon>Chromadorea</taxon>
        <taxon>Rhabditida</taxon>
        <taxon>Tylenchina</taxon>
        <taxon>Panagrolaimomorpha</taxon>
        <taxon>Panagrolaimoidea</taxon>
        <taxon>Panagrolaimidae</taxon>
        <taxon>Panagrolaimus</taxon>
    </lineage>
</organism>
<evidence type="ECO:0000313" key="1">
    <source>
        <dbReference type="Proteomes" id="UP000887579"/>
    </source>
</evidence>
<accession>A0AC34GUX1</accession>
<reference evidence="2" key="1">
    <citation type="submission" date="2022-11" db="UniProtKB">
        <authorList>
            <consortium name="WormBaseParasite"/>
        </authorList>
    </citation>
    <scope>IDENTIFICATION</scope>
</reference>
<sequence length="886" mass="102301">MDSSKTEKNSSPMDDGTERNGNETPSPAANVQRSESATNIDSFEVVEKIEINQADEGNTVSEQENVRSDEVDQYGRIPLNPLNDQQTPTFDEAHYDFGNSGHRIIEDYHSSGENIFTPPTPPPPETSNYDRHGNSGSRIIEDYHSSGENIYTPPTPPQSNNQQQQNDTPLTSRNERTGNGSNNNTAPTSRTLDELFENFLQMLLETNLEQLDSYEVRSFALKTPKNYRPLKTHYSLIFEVLFKMKEVNNRAVVNDTLAFIGKVFEGVDFNQFLLQFWAELKRRDLNPIGFSFTNGQPRFDYDGVNSDHNSPQFLSVKTVEFAWSLFVDLDATMKFILDKCVYSQSLIVFHFCILRRLSCLGEFMVDGGRGTQIPIFLHYIRSLINDPEVQDNRRLYEISLSLMVSVAWSHRGPHCWSLMSPNFVLSEIIQNLLEHNNATFPCWVKALQEIFHPLESFTSVITWKDGGDTDGYDNPGKFLIAFVECYHRNNTLEINNMLRDVLEIFKKQMLFCRVRYEISKFDEIHRFDWLSAYFVVEFLGISNFEHQIPKSLYKLLPPNCLEKYSPLPDTVETLDQALIHIFELYFLVGPQISEDLYKDVWKTYPSPPSSIEAVAQAIIAALNNLKNAFKISIDRHFTRMVQKLCSCMDNKFLDSMCSFAEMNAYFVFGCHHIFVIGRVVRRMMEAGLNGRRRVTFTDLDHSVHEMFLNFVEVVTDKFNEFRDANFDTWPPWRSEREKIMPDDKLMAIVYTLDLIQKDAFCIYDMLLGNDKGVIDFLFFLQKKRKILGINYTKVSSLVNKIFPPPVNNEENEGQMRNANRDGRENYNDQSRRNNYGQDSGNSDYRSVPASTSQPHDRFDSYSTGRNPPPSSTYQDPHHGNRERNNY</sequence>